<dbReference type="Proteomes" id="UP000621492">
    <property type="component" value="Unassembled WGS sequence"/>
</dbReference>
<dbReference type="InterPro" id="IPR009936">
    <property type="entry name" value="DUF1468"/>
</dbReference>
<dbReference type="AlphaFoldDB" id="A0A9W5TZR4"/>
<dbReference type="EMBL" id="BMJD01000022">
    <property type="protein sequence ID" value="GGB48231.1"/>
    <property type="molecule type" value="Genomic_DNA"/>
</dbReference>
<evidence type="ECO:0000259" key="2">
    <source>
        <dbReference type="Pfam" id="PF07331"/>
    </source>
</evidence>
<dbReference type="RefSeq" id="WP_188725367.1">
    <property type="nucleotide sequence ID" value="NZ_BMJD01000022.1"/>
</dbReference>
<organism evidence="3 4">
    <name type="scientific">Lentibacillus populi</name>
    <dbReference type="NCBI Taxonomy" id="1827502"/>
    <lineage>
        <taxon>Bacteria</taxon>
        <taxon>Bacillati</taxon>
        <taxon>Bacillota</taxon>
        <taxon>Bacilli</taxon>
        <taxon>Bacillales</taxon>
        <taxon>Bacillaceae</taxon>
        <taxon>Lentibacillus</taxon>
    </lineage>
</organism>
<evidence type="ECO:0000313" key="3">
    <source>
        <dbReference type="EMBL" id="GGB48231.1"/>
    </source>
</evidence>
<evidence type="ECO:0000313" key="4">
    <source>
        <dbReference type="Proteomes" id="UP000621492"/>
    </source>
</evidence>
<feature type="transmembrane region" description="Helical" evidence="1">
    <location>
        <begin position="77"/>
        <end position="107"/>
    </location>
</feature>
<sequence>MRIANGIFSALLLALMLGILYMTLQIPSSPNPNVIGASYVPMVYVIVGILLSVLILINSIKEKAGEAFKLDKKYFLYVLIAIAYMFSINIIGYYFSSILLIVLLYLLLGIRKWSQLLLIPILYALFIYIVFERIISLPVP</sequence>
<evidence type="ECO:0000256" key="1">
    <source>
        <dbReference type="SAM" id="Phobius"/>
    </source>
</evidence>
<keyword evidence="4" id="KW-1185">Reference proteome</keyword>
<keyword evidence="1" id="KW-0472">Membrane</keyword>
<feature type="domain" description="DUF1468" evidence="2">
    <location>
        <begin position="7"/>
        <end position="140"/>
    </location>
</feature>
<gene>
    <name evidence="3" type="ORF">GCM10011409_27240</name>
</gene>
<reference evidence="3" key="2">
    <citation type="submission" date="2020-09" db="EMBL/GenBank/DDBJ databases">
        <authorList>
            <person name="Sun Q."/>
            <person name="Zhou Y."/>
        </authorList>
    </citation>
    <scope>NUCLEOTIDE SEQUENCE</scope>
    <source>
        <strain evidence="3">CGMCC 1.15454</strain>
    </source>
</reference>
<protein>
    <recommendedName>
        <fullName evidence="2">DUF1468 domain-containing protein</fullName>
    </recommendedName>
</protein>
<keyword evidence="1" id="KW-0812">Transmembrane</keyword>
<feature type="transmembrane region" description="Helical" evidence="1">
    <location>
        <begin position="113"/>
        <end position="131"/>
    </location>
</feature>
<feature type="transmembrane region" description="Helical" evidence="1">
    <location>
        <begin position="7"/>
        <end position="24"/>
    </location>
</feature>
<keyword evidence="1" id="KW-1133">Transmembrane helix</keyword>
<dbReference type="Pfam" id="PF07331">
    <property type="entry name" value="TctB"/>
    <property type="match status" value="1"/>
</dbReference>
<feature type="transmembrane region" description="Helical" evidence="1">
    <location>
        <begin position="36"/>
        <end position="57"/>
    </location>
</feature>
<accession>A0A9W5TZR4</accession>
<reference evidence="3" key="1">
    <citation type="journal article" date="2014" name="Int. J. Syst. Evol. Microbiol.">
        <title>Complete genome sequence of Corynebacterium casei LMG S-19264T (=DSM 44701T), isolated from a smear-ripened cheese.</title>
        <authorList>
            <consortium name="US DOE Joint Genome Institute (JGI-PGF)"/>
            <person name="Walter F."/>
            <person name="Albersmeier A."/>
            <person name="Kalinowski J."/>
            <person name="Ruckert C."/>
        </authorList>
    </citation>
    <scope>NUCLEOTIDE SEQUENCE</scope>
    <source>
        <strain evidence="3">CGMCC 1.15454</strain>
    </source>
</reference>
<proteinExistence type="predicted"/>
<comment type="caution">
    <text evidence="3">The sequence shown here is derived from an EMBL/GenBank/DDBJ whole genome shotgun (WGS) entry which is preliminary data.</text>
</comment>
<name>A0A9W5TZR4_9BACI</name>